<keyword evidence="1" id="KW-1133">Transmembrane helix</keyword>
<evidence type="ECO:0000256" key="1">
    <source>
        <dbReference type="SAM" id="Phobius"/>
    </source>
</evidence>
<sequence>MLRWIVGSSLKGRFLVLALAGVLLFFGSVELKRSPVDVFPEFAPPRVEVQTLCVGLNTTEVESLVTVPLEQAFNGIAGLETIRSKSVSGVSSIEMIFTQGTDVLQAQQLVSERLGTVQHQLPTWAAPPAIRPPLSATSRAMHIGVSSSTVDPLEMSNIAYWTIRSRLLRVPGVANVAIWGERLDLQQIQVDPKRLRDNGVTLTQVMEATSNSVDSGLLQFTDGAVVGTGGFVDTPNQRLGLQNLPPIVSTKDLAEVPIERATGGPIRMGDIADVVRDHPPLIGDAVINDGTGLMLVVEKFPWGNALDIDKGVEQAIDELRPGLPGLDIDTTIFRPATFIESALGNLTRSMIIGALLMMLMLLLFLWNWRTALISVIAIPLSVVTVGLILDAQGYTINTMILAGLVIALGDVVDDAIVDVENVFRRLKQKPPGQSTARVILEASIEVRKAIVYATAIEVAAVAPIILLPGLSGSFFRPLALAYALAILASMTVALTVTPALCLILLRKAKLDRRESPIVRWLQPRYAAVLGRVLVKPRRAFAAVGVLVIACVAVLPFLGQSLFPEFKERGFLIHWVTKPGTSLTEERRIVESLSKELRAIPGVRNFGSHIGQAFLAEEIVGVDFGENWISIDPGVDYDSTLEAIKEVVNHYPGLFRNVETYLAERIEEVLTGSSYPVTVRIFGDDLQTLHAKAEEVQNAISSVPGAADVKLELQQDEPQLQVVVNLDNAQKYGLKPGDVRRAAGVLMAGEEVGDIYRGGKTYDVQVWSKPSTRQSVTDVQNLLLDTPSGTQVALKDVADISVVPVPNGIKHENTARRLDVVANVAGRDLGAVVGDIEQKLRGVEYPRGYHAELLGDYQERQSAQNQILLVAIGAGIVILLLLHAAFRSWRMAGLAFVALPVAVVGGILAALFLGGIVSLGALVGLFTVFGIAARNGIMLISHYHHLEESEGETFGPALIVRGAKERLRPIVMTALATGLAVLPLVIAGDIPGHEIEHPMAVVIVGGLVTATVVNLFVLPPLYLKFGKSRSSDASV</sequence>
<dbReference type="GO" id="GO:0005886">
    <property type="term" value="C:plasma membrane"/>
    <property type="evidence" value="ECO:0007669"/>
    <property type="project" value="TreeGrafter"/>
</dbReference>
<dbReference type="InterPro" id="IPR001036">
    <property type="entry name" value="Acrflvin-R"/>
</dbReference>
<dbReference type="RefSeq" id="WP_091285743.1">
    <property type="nucleotide sequence ID" value="NZ_FNON01000001.1"/>
</dbReference>
<dbReference type="PANTHER" id="PTHR32063">
    <property type="match status" value="1"/>
</dbReference>
<accession>A0A1H2SWN1</accession>
<feature type="transmembrane region" description="Helical" evidence="1">
    <location>
        <begin position="449"/>
        <end position="467"/>
    </location>
</feature>
<feature type="transmembrane region" description="Helical" evidence="1">
    <location>
        <begin position="371"/>
        <end position="389"/>
    </location>
</feature>
<feature type="transmembrane region" description="Helical" evidence="1">
    <location>
        <begin position="969"/>
        <end position="987"/>
    </location>
</feature>
<evidence type="ECO:0000313" key="3">
    <source>
        <dbReference type="Proteomes" id="UP000199515"/>
    </source>
</evidence>
<dbReference type="Gene3D" id="3.30.70.1440">
    <property type="entry name" value="Multidrug efflux transporter AcrB pore domain"/>
    <property type="match status" value="1"/>
</dbReference>
<feature type="transmembrane region" description="Helical" evidence="1">
    <location>
        <begin position="866"/>
        <end position="885"/>
    </location>
</feature>
<feature type="transmembrane region" description="Helical" evidence="1">
    <location>
        <begin position="479"/>
        <end position="505"/>
    </location>
</feature>
<evidence type="ECO:0000313" key="2">
    <source>
        <dbReference type="EMBL" id="SDW36093.1"/>
    </source>
</evidence>
<keyword evidence="1" id="KW-0812">Transmembrane</keyword>
<dbReference type="Pfam" id="PF00873">
    <property type="entry name" value="ACR_tran"/>
    <property type="match status" value="1"/>
</dbReference>
<protein>
    <submittedName>
        <fullName evidence="2">Heavy metal efflux pump, CzcA family</fullName>
    </submittedName>
</protein>
<dbReference type="EMBL" id="FNON01000001">
    <property type="protein sequence ID" value="SDW36093.1"/>
    <property type="molecule type" value="Genomic_DNA"/>
</dbReference>
<dbReference type="Gene3D" id="1.20.1640.10">
    <property type="entry name" value="Multidrug efflux transporter AcrB transmembrane domain"/>
    <property type="match status" value="2"/>
</dbReference>
<dbReference type="Proteomes" id="UP000199515">
    <property type="component" value="Unassembled WGS sequence"/>
</dbReference>
<reference evidence="2 3" key="1">
    <citation type="submission" date="2016-10" db="EMBL/GenBank/DDBJ databases">
        <authorList>
            <person name="de Groot N.N."/>
        </authorList>
    </citation>
    <scope>NUCLEOTIDE SEQUENCE [LARGE SCALE GENOMIC DNA]</scope>
    <source>
        <strain evidence="2 3">CPCC 202699</strain>
    </source>
</reference>
<feature type="transmembrane region" description="Helical" evidence="1">
    <location>
        <begin position="999"/>
        <end position="1022"/>
    </location>
</feature>
<dbReference type="InterPro" id="IPR027463">
    <property type="entry name" value="AcrB_DN_DC_subdom"/>
</dbReference>
<dbReference type="Gene3D" id="3.30.2090.10">
    <property type="entry name" value="Multidrug efflux transporter AcrB TolC docking domain, DN and DC subdomains"/>
    <property type="match status" value="2"/>
</dbReference>
<dbReference type="PRINTS" id="PR00702">
    <property type="entry name" value="ACRIFLAVINRP"/>
</dbReference>
<feature type="transmembrane region" description="Helical" evidence="1">
    <location>
        <begin position="346"/>
        <end position="366"/>
    </location>
</feature>
<dbReference type="OrthoDB" id="3306666at2"/>
<feature type="transmembrane region" description="Helical" evidence="1">
    <location>
        <begin position="539"/>
        <end position="558"/>
    </location>
</feature>
<dbReference type="Gene3D" id="3.30.70.1320">
    <property type="entry name" value="Multidrug efflux transporter AcrB pore domain like"/>
    <property type="match status" value="1"/>
</dbReference>
<gene>
    <name evidence="2" type="ORF">SAMN05421504_101377</name>
</gene>
<feature type="transmembrane region" description="Helical" evidence="1">
    <location>
        <begin position="892"/>
        <end position="912"/>
    </location>
</feature>
<feature type="transmembrane region" description="Helical" evidence="1">
    <location>
        <begin position="918"/>
        <end position="936"/>
    </location>
</feature>
<organism evidence="2 3">
    <name type="scientific">Amycolatopsis xylanica</name>
    <dbReference type="NCBI Taxonomy" id="589385"/>
    <lineage>
        <taxon>Bacteria</taxon>
        <taxon>Bacillati</taxon>
        <taxon>Actinomycetota</taxon>
        <taxon>Actinomycetes</taxon>
        <taxon>Pseudonocardiales</taxon>
        <taxon>Pseudonocardiaceae</taxon>
        <taxon>Amycolatopsis</taxon>
    </lineage>
</organism>
<dbReference type="SUPFAM" id="SSF82714">
    <property type="entry name" value="Multidrug efflux transporter AcrB TolC docking domain, DN and DC subdomains"/>
    <property type="match status" value="1"/>
</dbReference>
<dbReference type="AlphaFoldDB" id="A0A1H2SWN1"/>
<proteinExistence type="predicted"/>
<keyword evidence="1" id="KW-0472">Membrane</keyword>
<dbReference type="SUPFAM" id="SSF82693">
    <property type="entry name" value="Multidrug efflux transporter AcrB pore domain, PN1, PN2, PC1 and PC2 subdomains"/>
    <property type="match status" value="2"/>
</dbReference>
<keyword evidence="3" id="KW-1185">Reference proteome</keyword>
<name>A0A1H2SWN1_9PSEU</name>
<dbReference type="SUPFAM" id="SSF82866">
    <property type="entry name" value="Multidrug efflux transporter AcrB transmembrane domain"/>
    <property type="match status" value="2"/>
</dbReference>
<dbReference type="PANTHER" id="PTHR32063:SF4">
    <property type="entry name" value="SLR6043 PROTEIN"/>
    <property type="match status" value="1"/>
</dbReference>
<dbReference type="Gene3D" id="3.30.70.1430">
    <property type="entry name" value="Multidrug efflux transporter AcrB pore domain"/>
    <property type="match status" value="2"/>
</dbReference>
<dbReference type="GO" id="GO:0042910">
    <property type="term" value="F:xenobiotic transmembrane transporter activity"/>
    <property type="evidence" value="ECO:0007669"/>
    <property type="project" value="TreeGrafter"/>
</dbReference>
<dbReference type="STRING" id="589385.SAMN05421504_101377"/>